<protein>
    <submittedName>
        <fullName evidence="1">Uncharacterized protein</fullName>
    </submittedName>
</protein>
<gene>
    <name evidence="1" type="ORF">THRCLA_10102</name>
</gene>
<dbReference type="Proteomes" id="UP000243217">
    <property type="component" value="Unassembled WGS sequence"/>
</dbReference>
<accession>A0A1V9YSY5</accession>
<evidence type="ECO:0000313" key="1">
    <source>
        <dbReference type="EMBL" id="OQR88787.1"/>
    </source>
</evidence>
<dbReference type="OrthoDB" id="76204at2759"/>
<comment type="caution">
    <text evidence="1">The sequence shown here is derived from an EMBL/GenBank/DDBJ whole genome shotgun (WGS) entry which is preliminary data.</text>
</comment>
<dbReference type="AlphaFoldDB" id="A0A1V9YSY5"/>
<reference evidence="1 2" key="1">
    <citation type="journal article" date="2014" name="Genome Biol. Evol.">
        <title>The secreted proteins of Achlya hypogyna and Thraustotheca clavata identify the ancestral oomycete secretome and reveal gene acquisitions by horizontal gene transfer.</title>
        <authorList>
            <person name="Misner I."/>
            <person name="Blouin N."/>
            <person name="Leonard G."/>
            <person name="Richards T.A."/>
            <person name="Lane C.E."/>
        </authorList>
    </citation>
    <scope>NUCLEOTIDE SEQUENCE [LARGE SCALE GENOMIC DNA]</scope>
    <source>
        <strain evidence="1 2">ATCC 34112</strain>
    </source>
</reference>
<dbReference type="EMBL" id="JNBS01003012">
    <property type="protein sequence ID" value="OQR88787.1"/>
    <property type="molecule type" value="Genomic_DNA"/>
</dbReference>
<sequence length="265" mass="30941">MSEDKQAPDIIQQFQLQIENRVSSLLDSQAYFPLHQVQNVLEKEFNINLTAHTEWLQQLIFLLSKQKLQQINAIALMKRQNCAASTLQCTYRRQKKRNEAKYAADRVAKQAIYQYAIDVIARFLLIRIRKQRVSREQHSHAIQILNRILTRWVQIRREALTRKKISSGLVPMRPRTKKPHTITAVTRLPEFLPPVKVIKRYDRLCKTCLSPHHSQCSRSKPSWVVVPVKPTLRQSSNQERSKDLVPMKPVAAKPAVQLPRIHLRI</sequence>
<evidence type="ECO:0000313" key="2">
    <source>
        <dbReference type="Proteomes" id="UP000243217"/>
    </source>
</evidence>
<organism evidence="1 2">
    <name type="scientific">Thraustotheca clavata</name>
    <dbReference type="NCBI Taxonomy" id="74557"/>
    <lineage>
        <taxon>Eukaryota</taxon>
        <taxon>Sar</taxon>
        <taxon>Stramenopiles</taxon>
        <taxon>Oomycota</taxon>
        <taxon>Saprolegniomycetes</taxon>
        <taxon>Saprolegniales</taxon>
        <taxon>Achlyaceae</taxon>
        <taxon>Thraustotheca</taxon>
    </lineage>
</organism>
<proteinExistence type="predicted"/>
<name>A0A1V9YSY5_9STRA</name>
<keyword evidence="2" id="KW-1185">Reference proteome</keyword>